<feature type="transmembrane region" description="Helical" evidence="6">
    <location>
        <begin position="464"/>
        <end position="485"/>
    </location>
</feature>
<feature type="domain" description="Pecanex C-terminal" evidence="7">
    <location>
        <begin position="835"/>
        <end position="1011"/>
    </location>
</feature>
<dbReference type="InterPro" id="IPR039797">
    <property type="entry name" value="Pecanex"/>
</dbReference>
<evidence type="ECO:0000313" key="8">
    <source>
        <dbReference type="EMBL" id="OHT14882.1"/>
    </source>
</evidence>
<protein>
    <recommendedName>
        <fullName evidence="7">Pecanex C-terminal domain-containing protein</fullName>
    </recommendedName>
</protein>
<gene>
    <name evidence="8" type="ORF">TRFO_14665</name>
</gene>
<feature type="transmembrane region" description="Helical" evidence="6">
    <location>
        <begin position="178"/>
        <end position="196"/>
    </location>
</feature>
<dbReference type="Proteomes" id="UP000179807">
    <property type="component" value="Unassembled WGS sequence"/>
</dbReference>
<feature type="transmembrane region" description="Helical" evidence="6">
    <location>
        <begin position="146"/>
        <end position="166"/>
    </location>
</feature>
<keyword evidence="3 6" id="KW-0812">Transmembrane</keyword>
<feature type="transmembrane region" description="Helical" evidence="6">
    <location>
        <begin position="329"/>
        <end position="347"/>
    </location>
</feature>
<accession>A0A1J4KUU1</accession>
<feature type="transmembrane region" description="Helical" evidence="6">
    <location>
        <begin position="353"/>
        <end position="373"/>
    </location>
</feature>
<keyword evidence="9" id="KW-1185">Reference proteome</keyword>
<keyword evidence="5 6" id="KW-0472">Membrane</keyword>
<evidence type="ECO:0000256" key="5">
    <source>
        <dbReference type="ARBA" id="ARBA00023136"/>
    </source>
</evidence>
<feature type="transmembrane region" description="Helical" evidence="6">
    <location>
        <begin position="385"/>
        <end position="406"/>
    </location>
</feature>
<organism evidence="8 9">
    <name type="scientific">Tritrichomonas foetus</name>
    <dbReference type="NCBI Taxonomy" id="1144522"/>
    <lineage>
        <taxon>Eukaryota</taxon>
        <taxon>Metamonada</taxon>
        <taxon>Parabasalia</taxon>
        <taxon>Tritrichomonadida</taxon>
        <taxon>Tritrichomonadidae</taxon>
        <taxon>Tritrichomonas</taxon>
    </lineage>
</organism>
<evidence type="ECO:0000256" key="2">
    <source>
        <dbReference type="ARBA" id="ARBA00010170"/>
    </source>
</evidence>
<evidence type="ECO:0000259" key="7">
    <source>
        <dbReference type="Pfam" id="PF05041"/>
    </source>
</evidence>
<feature type="transmembrane region" description="Helical" evidence="6">
    <location>
        <begin position="26"/>
        <end position="49"/>
    </location>
</feature>
<name>A0A1J4KUU1_9EUKA</name>
<proteinExistence type="inferred from homology"/>
<dbReference type="InterPro" id="IPR007735">
    <property type="entry name" value="Pecanex_C"/>
</dbReference>
<comment type="subcellular location">
    <subcellularLocation>
        <location evidence="1">Membrane</location>
        <topology evidence="1">Multi-pass membrane protein</topology>
    </subcellularLocation>
</comment>
<dbReference type="RefSeq" id="XP_068368018.1">
    <property type="nucleotide sequence ID" value="XM_068497950.1"/>
</dbReference>
<reference evidence="8" key="1">
    <citation type="submission" date="2016-10" db="EMBL/GenBank/DDBJ databases">
        <authorList>
            <person name="Benchimol M."/>
            <person name="Almeida L.G."/>
            <person name="Vasconcelos A.T."/>
            <person name="Perreira-Neves A."/>
            <person name="Rosa I.A."/>
            <person name="Tasca T."/>
            <person name="Bogo M.R."/>
            <person name="de Souza W."/>
        </authorList>
    </citation>
    <scope>NUCLEOTIDE SEQUENCE [LARGE SCALE GENOMIC DNA]</scope>
    <source>
        <strain evidence="8">K</strain>
    </source>
</reference>
<evidence type="ECO:0000256" key="1">
    <source>
        <dbReference type="ARBA" id="ARBA00004141"/>
    </source>
</evidence>
<feature type="transmembrane region" description="Helical" evidence="6">
    <location>
        <begin position="254"/>
        <end position="277"/>
    </location>
</feature>
<dbReference type="PANTHER" id="PTHR12372">
    <property type="entry name" value="PECANEX"/>
    <property type="match status" value="1"/>
</dbReference>
<dbReference type="GeneID" id="94832654"/>
<comment type="similarity">
    <text evidence="2">Belongs to the pecanex family.</text>
</comment>
<sequence>MSWSEWPYLDSPITTFFSGFRPTDNLIINAVHISLFVLLIIVFFIPVFIQFDQTKTIVFSFFLMLFMAIHKITLFFLYKFQKFRDLSNSLISLNRSLNSSNSTMNDSISSKYYTENNNLYHHRNSDYKSCTGDDKKDIFFTSPPKVIHSLVSLILTFSVSFFTISLNNLEFVTFIQKSLSLTITAASIYSMIQYPIVDPYSTTINDNSNAFCRPFFITICGVAAFTFNLISEKYRIITIPVFDLNLNFFQYRELFVNIFLWLIISSPFLILFGFVGHPKTTLIWLFEWINMYAFGQSGVSGLLDAFINFVRGVVSVVSVSLLLRRKTELWTLTLSLCILFATLQFPIPPSRLLFRNHFIFMVFSILVPSFVVYSVMKLATIKHRTICMIILFCSFFLDWVLPQILSNQRYFIFHFRVMTAIRYIEFIRLFTPLFFAPFYAVYLIDNQSPRNIPYWMSAFLMTQICSIALSEPHVFTVAVAISFGVIENDLGWSNNHIVSAFLGLWIARKCFSIFGYFEFLSIARRYPSVQGCEDFHTCLLVFVLNHLPMPDIIIKLPVLLWGLVTGSSFATPMMLYYAILPSPPRPNLFWDDVDSRKMSPEMALTSQLSEHPVEAPVYASASRALCVSLRKMIRSGRLGRVTAGDIFFFECDDMGAFVHIIANNALSTKFQLRGLEYSSQTPCHRSEKFSLVTAVNFYNKFPNFIHSLQSRVTVFEIRSLEIPISMYEVTFLEIQEAFIGCKVTQIRYLFYVTLCYILSKNSVNLSSVKMFGSEKSTHHNTSNGNSSFRLYSGVLSDIVEARVSESHERRVYNLYDAIMSAIIVPSMNKINDTNLCLLFNEEYRFSGEYNWINSISKEVQNSFYEAIRFSLLVVTLTSADLISGLEDHTEIVPTLTDIQNEYVCTSIHDRKFQMAFESAKKTLVSMVFRNKKPVFLRFTLQRTKWDIFELKKECVRAFWTNEARSQMFFGEDSPERNNIQANAITLSNMILQSCNLPIGYPGFVSPILTSYDFPMNTGPGNRNRNHGENFSVL</sequence>
<dbReference type="GO" id="GO:0016020">
    <property type="term" value="C:membrane"/>
    <property type="evidence" value="ECO:0007669"/>
    <property type="project" value="UniProtKB-SubCell"/>
</dbReference>
<evidence type="ECO:0000256" key="4">
    <source>
        <dbReference type="ARBA" id="ARBA00022989"/>
    </source>
</evidence>
<feature type="transmembrane region" description="Helical" evidence="6">
    <location>
        <begin position="297"/>
        <end position="322"/>
    </location>
</feature>
<evidence type="ECO:0000256" key="3">
    <source>
        <dbReference type="ARBA" id="ARBA00022692"/>
    </source>
</evidence>
<dbReference type="OrthoDB" id="10037631at2759"/>
<feature type="transmembrane region" description="Helical" evidence="6">
    <location>
        <begin position="558"/>
        <end position="579"/>
    </location>
</feature>
<dbReference type="Pfam" id="PF05041">
    <property type="entry name" value="Pecanex_C"/>
    <property type="match status" value="1"/>
</dbReference>
<dbReference type="EMBL" id="MLAK01000303">
    <property type="protein sequence ID" value="OHT14882.1"/>
    <property type="molecule type" value="Genomic_DNA"/>
</dbReference>
<feature type="transmembrane region" description="Helical" evidence="6">
    <location>
        <begin position="208"/>
        <end position="230"/>
    </location>
</feature>
<feature type="transmembrane region" description="Helical" evidence="6">
    <location>
        <begin position="497"/>
        <end position="517"/>
    </location>
</feature>
<keyword evidence="4 6" id="KW-1133">Transmembrane helix</keyword>
<feature type="transmembrane region" description="Helical" evidence="6">
    <location>
        <begin position="56"/>
        <end position="78"/>
    </location>
</feature>
<dbReference type="VEuPathDB" id="TrichDB:TRFO_14665"/>
<dbReference type="PANTHER" id="PTHR12372:SF7">
    <property type="entry name" value="PROTEIN PECANEX"/>
    <property type="match status" value="1"/>
</dbReference>
<comment type="caution">
    <text evidence="8">The sequence shown here is derived from an EMBL/GenBank/DDBJ whole genome shotgun (WGS) entry which is preliminary data.</text>
</comment>
<evidence type="ECO:0000256" key="6">
    <source>
        <dbReference type="SAM" id="Phobius"/>
    </source>
</evidence>
<feature type="transmembrane region" description="Helical" evidence="6">
    <location>
        <begin position="426"/>
        <end position="444"/>
    </location>
</feature>
<evidence type="ECO:0000313" key="9">
    <source>
        <dbReference type="Proteomes" id="UP000179807"/>
    </source>
</evidence>
<dbReference type="AlphaFoldDB" id="A0A1J4KUU1"/>